<dbReference type="AlphaFoldDB" id="A0A6L8TAP3"/>
<dbReference type="EMBL" id="WWVQ01000106">
    <property type="protein sequence ID" value="MZL35501.1"/>
    <property type="molecule type" value="Genomic_DNA"/>
</dbReference>
<dbReference type="RefSeq" id="WP_118566786.1">
    <property type="nucleotide sequence ID" value="NZ_WWVI01000104.1"/>
</dbReference>
<proteinExistence type="predicted"/>
<feature type="signal peptide" evidence="1">
    <location>
        <begin position="1"/>
        <end position="25"/>
    </location>
</feature>
<name>A0A6L8TAP3_9FIRM</name>
<sequence length="60" mass="6521">MKKLRFVLCSLLAFLLIATSIPVVTEAAAKPVCQKATTLHYQYNASGTVTMESLYIGNLS</sequence>
<evidence type="ECO:0000313" key="3">
    <source>
        <dbReference type="Proteomes" id="UP000477285"/>
    </source>
</evidence>
<protein>
    <submittedName>
        <fullName evidence="2">Uncharacterized protein</fullName>
    </submittedName>
</protein>
<comment type="caution">
    <text evidence="2">The sequence shown here is derived from an EMBL/GenBank/DDBJ whole genome shotgun (WGS) entry which is preliminary data.</text>
</comment>
<accession>A0A6L8TAP3</accession>
<feature type="chain" id="PRO_5038940262" evidence="1">
    <location>
        <begin position="26"/>
        <end position="60"/>
    </location>
</feature>
<evidence type="ECO:0000313" key="2">
    <source>
        <dbReference type="EMBL" id="MZL35501.1"/>
    </source>
</evidence>
<dbReference type="Proteomes" id="UP000477285">
    <property type="component" value="Unassembled WGS sequence"/>
</dbReference>
<gene>
    <name evidence="2" type="ORF">GT728_20620</name>
</gene>
<organism evidence="2 3">
    <name type="scientific">Blautia wexlerae</name>
    <dbReference type="NCBI Taxonomy" id="418240"/>
    <lineage>
        <taxon>Bacteria</taxon>
        <taxon>Bacillati</taxon>
        <taxon>Bacillota</taxon>
        <taxon>Clostridia</taxon>
        <taxon>Lachnospirales</taxon>
        <taxon>Lachnospiraceae</taxon>
        <taxon>Blautia</taxon>
    </lineage>
</organism>
<reference evidence="2 3" key="1">
    <citation type="journal article" date="2019" name="Nat. Med.">
        <title>A library of human gut bacterial isolates paired with longitudinal multiomics data enables mechanistic microbiome research.</title>
        <authorList>
            <person name="Poyet M."/>
            <person name="Groussin M."/>
            <person name="Gibbons S.M."/>
            <person name="Avila-Pacheco J."/>
            <person name="Jiang X."/>
            <person name="Kearney S.M."/>
            <person name="Perrotta A.R."/>
            <person name="Berdy B."/>
            <person name="Zhao S."/>
            <person name="Lieberman T.D."/>
            <person name="Swanson P.K."/>
            <person name="Smith M."/>
            <person name="Roesemann S."/>
            <person name="Alexander J.E."/>
            <person name="Rich S.A."/>
            <person name="Livny J."/>
            <person name="Vlamakis H."/>
            <person name="Clish C."/>
            <person name="Bullock K."/>
            <person name="Deik A."/>
            <person name="Scott J."/>
            <person name="Pierce K.A."/>
            <person name="Xavier R.J."/>
            <person name="Alm E.J."/>
        </authorList>
    </citation>
    <scope>NUCLEOTIDE SEQUENCE [LARGE SCALE GENOMIC DNA]</scope>
    <source>
        <strain evidence="2 3">BIOML-A1</strain>
    </source>
</reference>
<evidence type="ECO:0000256" key="1">
    <source>
        <dbReference type="SAM" id="SignalP"/>
    </source>
</evidence>
<keyword evidence="1" id="KW-0732">Signal</keyword>